<dbReference type="GO" id="GO:0005975">
    <property type="term" value="P:carbohydrate metabolic process"/>
    <property type="evidence" value="ECO:0007669"/>
    <property type="project" value="InterPro"/>
</dbReference>
<dbReference type="OMA" id="CAYNTIK"/>
<accession>A0A8C4QF02</accession>
<dbReference type="Gene3D" id="3.20.20.80">
    <property type="entry name" value="Glycosidases"/>
    <property type="match status" value="3"/>
</dbReference>
<dbReference type="GeneTree" id="ENSGT00940000166747"/>
<name>A0A8C4QF02_EPTBU</name>
<evidence type="ECO:0000256" key="5">
    <source>
        <dbReference type="ARBA" id="ARBA00023295"/>
    </source>
</evidence>
<dbReference type="FunFam" id="3.20.20.80:FF:000013">
    <property type="entry name" value="lactase-phlorizin hydrolase"/>
    <property type="match status" value="3"/>
</dbReference>
<comment type="subunit">
    <text evidence="2">Homodimer.</text>
</comment>
<dbReference type="PANTHER" id="PTHR10353:SF36">
    <property type="entry name" value="LP05116P"/>
    <property type="match status" value="1"/>
</dbReference>
<sequence>SIWDHFVHRELKKVVDDSTGDIACDSYHRIEDDINMLRNLSVINYSFSLSWSRIFPLGIAKKHNSKGVDHYIKIIDELHKAKIEPMVTLYHWDLPQALQNVGGWKNESIVEAFNSYADFCFHTFGDRVKFWFTFSDPRSITLFGYGSGETAPGEFGLADKVYIVGHNLLRAHAKAWHTYNNKYRSDQKGKVSIILNTHWGSPKDPHHAADVDAAERYMQFSLGWFAHPIYIDGDYPQVMKEFIKRRSFGSNRLPIFTKAEMQSIKGTSDFFALSHYSTRLISNRSNDDYGYDADMEVELAVDKIWPQSVASWLYGVPWGLRRLLYFIKMEYDDPKVWIMINGWTGKGTDTTNDPERIFYHETYLNELFKAMTKDKVNVHGYTAWTLMDNFDWTMGFTERQGLYYINFSTPELVRVPKISAKFYKQLIDTRKFNKISEWESQDLYHDQYFPDNFTWGVTTAAYQIEGGWDEDGKGASIWDKYVKSPAKVIRGGGDGTIACDSYHHPDRDVRLIKMLNVTHYMLSLSWSRILPTGKNSSINGDGVAYYHRVLDGLADAGIEPVLTLYHWDLPNEIATFGGWSVLVTADIFEEYAFTCFQLFGYRVRTWVTIYDPFAIAWQGYGDGSLAPGVSWDPGSVPYTAGKTLLLSHAKAYRAYHKYFQQSQGGTIGMVFGSDWVEAFDSLIPQHVTAAERYMDFTLGWFADPIFHGDYPTTMLNNKFQPRILKLSPDEKKLIHGTHDFLALAHFMVGLTIPDRLRYVSCTDKGNYRCDRAAEAVSNWIWPKTGAPNRTITPLGIRKLLNYTAQRYPDAGSVWVAANGAAQRSNNLTDLDDATRIRYLKKYTNEVLKAIRLDGVNVTGYFAWTLMDCFEWTAGYTERYGFFAINHSDPERPATPKSSIEAYRAIISCNGFLQDERDSIQSSRFPEDFGWSLVFPCSAWNESGKGESIWDRYVHTHKIFGGGSGDVACDSYHKIDADIAALQRLNATHYRFSLSWPRIFPRGVVNSTNYNKAGVDYYNKLINNLIALNITPMVTLYHWDLPQALQESMGGWLNESIIEIFADYADFCFNTFGDRVQLWFTFNEPYNTAWLGYGLGVAAPGEFEPLENPYKVAHNIIRSHAEVWHIYDDKYRNIQGGQVSIVLNSYWGEPLDPNSPLDMEAAQRYVQFSLGWFAHPIYVNGEYPHLMKSKVEERSPPGKSRLPEFTEEQKKWIQDDQKLIHGTHDFLALSHFFKGLAVPDRLRDVRRKLSYRRDRAAEALSDWTWPKTGAKNRAFTPSALRQLLIYASSHYPEPGGIWIAGNGAAQWSRGATNTDDSMRSRYFKKYINEMLKAVHLDGVNVTGYFAWTLMDCFEWSAGYTEHYGFYAINHTDPGLSGIPKSSIVTYGNIIGCNGFVSNNSGDPCLHLRTDFFIHHPYTPPYLTCPRAAKLEVLGSIMKVMLCSAVLTIQFSSYKSLKRFKGI</sequence>
<reference evidence="6" key="1">
    <citation type="submission" date="2025-08" db="UniProtKB">
        <authorList>
            <consortium name="Ensembl"/>
        </authorList>
    </citation>
    <scope>IDENTIFICATION</scope>
</reference>
<evidence type="ECO:0000256" key="3">
    <source>
        <dbReference type="ARBA" id="ARBA00022801"/>
    </source>
</evidence>
<dbReference type="InterPro" id="IPR001360">
    <property type="entry name" value="Glyco_hydro_1"/>
</dbReference>
<comment type="similarity">
    <text evidence="1">Belongs to the glycosyl hydrolase 1 family.</text>
</comment>
<dbReference type="SUPFAM" id="SSF51445">
    <property type="entry name" value="(Trans)glycosidases"/>
    <property type="match status" value="3"/>
</dbReference>
<evidence type="ECO:0000256" key="1">
    <source>
        <dbReference type="ARBA" id="ARBA00010838"/>
    </source>
</evidence>
<dbReference type="PRINTS" id="PR00131">
    <property type="entry name" value="GLHYDRLASE1"/>
</dbReference>
<dbReference type="PROSITE" id="PS00653">
    <property type="entry name" value="GLYCOSYL_HYDROL_F1_2"/>
    <property type="match status" value="1"/>
</dbReference>
<dbReference type="PANTHER" id="PTHR10353">
    <property type="entry name" value="GLYCOSYL HYDROLASE"/>
    <property type="match status" value="1"/>
</dbReference>
<dbReference type="Pfam" id="PF00232">
    <property type="entry name" value="Glyco_hydro_1"/>
    <property type="match status" value="3"/>
</dbReference>
<evidence type="ECO:0000313" key="6">
    <source>
        <dbReference type="Ensembl" id="ENSEBUP00000014488.1"/>
    </source>
</evidence>
<dbReference type="InterPro" id="IPR033132">
    <property type="entry name" value="GH_1_N_CS"/>
</dbReference>
<dbReference type="Proteomes" id="UP000694388">
    <property type="component" value="Unplaced"/>
</dbReference>
<dbReference type="GO" id="GO:0004553">
    <property type="term" value="F:hydrolase activity, hydrolyzing O-glycosyl compounds"/>
    <property type="evidence" value="ECO:0007669"/>
    <property type="project" value="InterPro"/>
</dbReference>
<keyword evidence="4" id="KW-0325">Glycoprotein</keyword>
<reference evidence="6" key="2">
    <citation type="submission" date="2025-09" db="UniProtKB">
        <authorList>
            <consortium name="Ensembl"/>
        </authorList>
    </citation>
    <scope>IDENTIFICATION</scope>
</reference>
<dbReference type="InterPro" id="IPR017853">
    <property type="entry name" value="GH"/>
</dbReference>
<evidence type="ECO:0000256" key="2">
    <source>
        <dbReference type="ARBA" id="ARBA00011738"/>
    </source>
</evidence>
<keyword evidence="5" id="KW-0326">Glycosidase</keyword>
<dbReference type="Ensembl" id="ENSEBUT00000015064.1">
    <property type="protein sequence ID" value="ENSEBUP00000014488.1"/>
    <property type="gene ID" value="ENSEBUG00000009111.1"/>
</dbReference>
<evidence type="ECO:0008006" key="8">
    <source>
        <dbReference type="Google" id="ProtNLM"/>
    </source>
</evidence>
<organism evidence="6 7">
    <name type="scientific">Eptatretus burgeri</name>
    <name type="common">Inshore hagfish</name>
    <dbReference type="NCBI Taxonomy" id="7764"/>
    <lineage>
        <taxon>Eukaryota</taxon>
        <taxon>Metazoa</taxon>
        <taxon>Chordata</taxon>
        <taxon>Craniata</taxon>
        <taxon>Vertebrata</taxon>
        <taxon>Cyclostomata</taxon>
        <taxon>Myxini</taxon>
        <taxon>Myxiniformes</taxon>
        <taxon>Myxinidae</taxon>
        <taxon>Eptatretinae</taxon>
        <taxon>Eptatretus</taxon>
    </lineage>
</organism>
<proteinExistence type="inferred from homology"/>
<keyword evidence="7" id="KW-1185">Reference proteome</keyword>
<evidence type="ECO:0000256" key="4">
    <source>
        <dbReference type="ARBA" id="ARBA00023180"/>
    </source>
</evidence>
<evidence type="ECO:0000313" key="7">
    <source>
        <dbReference type="Proteomes" id="UP000694388"/>
    </source>
</evidence>
<keyword evidence="3" id="KW-0378">Hydrolase</keyword>
<protein>
    <recommendedName>
        <fullName evidence="8">Lactase</fullName>
    </recommendedName>
</protein>